<reference evidence="1 2" key="1">
    <citation type="journal article" date="2021" name="BMC Genomics">
        <title>Datura genome reveals duplications of psychoactive alkaloid biosynthetic genes and high mutation rate following tissue culture.</title>
        <authorList>
            <person name="Rajewski A."/>
            <person name="Carter-House D."/>
            <person name="Stajich J."/>
            <person name="Litt A."/>
        </authorList>
    </citation>
    <scope>NUCLEOTIDE SEQUENCE [LARGE SCALE GENOMIC DNA]</scope>
    <source>
        <strain evidence="1">AR-01</strain>
    </source>
</reference>
<organism evidence="1 2">
    <name type="scientific">Datura stramonium</name>
    <name type="common">Jimsonweed</name>
    <name type="synonym">Common thornapple</name>
    <dbReference type="NCBI Taxonomy" id="4076"/>
    <lineage>
        <taxon>Eukaryota</taxon>
        <taxon>Viridiplantae</taxon>
        <taxon>Streptophyta</taxon>
        <taxon>Embryophyta</taxon>
        <taxon>Tracheophyta</taxon>
        <taxon>Spermatophyta</taxon>
        <taxon>Magnoliopsida</taxon>
        <taxon>eudicotyledons</taxon>
        <taxon>Gunneridae</taxon>
        <taxon>Pentapetalae</taxon>
        <taxon>asterids</taxon>
        <taxon>lamiids</taxon>
        <taxon>Solanales</taxon>
        <taxon>Solanaceae</taxon>
        <taxon>Solanoideae</taxon>
        <taxon>Datureae</taxon>
        <taxon>Datura</taxon>
    </lineage>
</organism>
<evidence type="ECO:0000313" key="2">
    <source>
        <dbReference type="Proteomes" id="UP000823775"/>
    </source>
</evidence>
<proteinExistence type="predicted"/>
<accession>A0ABS8USP0</accession>
<gene>
    <name evidence="1" type="ORF">HAX54_020038</name>
</gene>
<dbReference type="Proteomes" id="UP000823775">
    <property type="component" value="Unassembled WGS sequence"/>
</dbReference>
<dbReference type="EMBL" id="JACEIK010002423">
    <property type="protein sequence ID" value="MCD9561080.1"/>
    <property type="molecule type" value="Genomic_DNA"/>
</dbReference>
<keyword evidence="2" id="KW-1185">Reference proteome</keyword>
<name>A0ABS8USP0_DATST</name>
<sequence>MKIRDEALIRSSQTPSDLVQVGRPYSIRALGKIPLQEKEAETDEEDGPNMDPIEAAAIQTAKLELLAYARITLHINSEAGTSTNVVPTTRTIIPDVIPHASN</sequence>
<comment type="caution">
    <text evidence="1">The sequence shown here is derived from an EMBL/GenBank/DDBJ whole genome shotgun (WGS) entry which is preliminary data.</text>
</comment>
<protein>
    <submittedName>
        <fullName evidence="1">Uncharacterized protein</fullName>
    </submittedName>
</protein>
<evidence type="ECO:0000313" key="1">
    <source>
        <dbReference type="EMBL" id="MCD9561080.1"/>
    </source>
</evidence>